<keyword evidence="8" id="KW-1185">Reference proteome</keyword>
<reference evidence="7 8" key="1">
    <citation type="journal article" date="2009" name="Stand. Genomic Sci.">
        <title>Complete genome sequence of Pirellula staleyi type strain (ATCC 27377).</title>
        <authorList>
            <person name="Clum A."/>
            <person name="Tindall B.J."/>
            <person name="Sikorski J."/>
            <person name="Ivanova N."/>
            <person name="Mavrommatis K."/>
            <person name="Lucas S."/>
            <person name="Glavina del Rio T."/>
            <person name="Nolan M."/>
            <person name="Chen F."/>
            <person name="Tice H."/>
            <person name="Pitluck S."/>
            <person name="Cheng J.F."/>
            <person name="Chertkov O."/>
            <person name="Brettin T."/>
            <person name="Han C."/>
            <person name="Detter J.C."/>
            <person name="Kuske C."/>
            <person name="Bruce D."/>
            <person name="Goodwin L."/>
            <person name="Ovchinikova G."/>
            <person name="Pati A."/>
            <person name="Mikhailova N."/>
            <person name="Chen A."/>
            <person name="Palaniappan K."/>
            <person name="Land M."/>
            <person name="Hauser L."/>
            <person name="Chang Y.J."/>
            <person name="Jeffries C.D."/>
            <person name="Chain P."/>
            <person name="Rohde M."/>
            <person name="Goker M."/>
            <person name="Bristow J."/>
            <person name="Eisen J.A."/>
            <person name="Markowitz V."/>
            <person name="Hugenholtz P."/>
            <person name="Kyrpides N.C."/>
            <person name="Klenk H.P."/>
            <person name="Lapidus A."/>
        </authorList>
    </citation>
    <scope>NUCLEOTIDE SEQUENCE [LARGE SCALE GENOMIC DNA]</scope>
    <source>
        <strain evidence="8">ATCC 27377 / DSM 6068 / ICPB 4128</strain>
    </source>
</reference>
<dbReference type="SUPFAM" id="SSF47757">
    <property type="entry name" value="Chemotaxis receptor methyltransferase CheR, N-terminal domain"/>
    <property type="match status" value="1"/>
</dbReference>
<evidence type="ECO:0000313" key="7">
    <source>
        <dbReference type="EMBL" id="ADB17733.1"/>
    </source>
</evidence>
<dbReference type="InterPro" id="IPR036804">
    <property type="entry name" value="CheR_N_sf"/>
</dbReference>
<dbReference type="PIRSF" id="PIRSF000410">
    <property type="entry name" value="CheR"/>
    <property type="match status" value="1"/>
</dbReference>
<dbReference type="InterPro" id="IPR026024">
    <property type="entry name" value="Chemotaxis_MeTrfase_CheR"/>
</dbReference>
<dbReference type="PROSITE" id="PS50123">
    <property type="entry name" value="CHER"/>
    <property type="match status" value="1"/>
</dbReference>
<evidence type="ECO:0000256" key="5">
    <source>
        <dbReference type="ARBA" id="ARBA00022691"/>
    </source>
</evidence>
<dbReference type="eggNOG" id="COG1352">
    <property type="taxonomic scope" value="Bacteria"/>
</dbReference>
<dbReference type="InterPro" id="IPR022642">
    <property type="entry name" value="CheR_C"/>
</dbReference>
<dbReference type="SMART" id="SM00138">
    <property type="entry name" value="MeTrc"/>
    <property type="match status" value="1"/>
</dbReference>
<dbReference type="InterPro" id="IPR029063">
    <property type="entry name" value="SAM-dependent_MTases_sf"/>
</dbReference>
<dbReference type="OrthoDB" id="288469at2"/>
<dbReference type="Pfam" id="PF01739">
    <property type="entry name" value="CheR"/>
    <property type="match status" value="1"/>
</dbReference>
<dbReference type="KEGG" id="psl:Psta_3069"/>
<evidence type="ECO:0000256" key="2">
    <source>
        <dbReference type="ARBA" id="ARBA00012534"/>
    </source>
</evidence>
<protein>
    <recommendedName>
        <fullName evidence="2">protein-glutamate O-methyltransferase</fullName>
        <ecNumber evidence="2">2.1.1.80</ecNumber>
    </recommendedName>
</protein>
<dbReference type="PANTHER" id="PTHR24422">
    <property type="entry name" value="CHEMOTAXIS PROTEIN METHYLTRANSFERASE"/>
    <property type="match status" value="1"/>
</dbReference>
<comment type="catalytic activity">
    <reaction evidence="1">
        <text>L-glutamyl-[protein] + S-adenosyl-L-methionine = [protein]-L-glutamate 5-O-methyl ester + S-adenosyl-L-homocysteine</text>
        <dbReference type="Rhea" id="RHEA:24452"/>
        <dbReference type="Rhea" id="RHEA-COMP:10208"/>
        <dbReference type="Rhea" id="RHEA-COMP:10311"/>
        <dbReference type="ChEBI" id="CHEBI:29973"/>
        <dbReference type="ChEBI" id="CHEBI:57856"/>
        <dbReference type="ChEBI" id="CHEBI:59789"/>
        <dbReference type="ChEBI" id="CHEBI:82795"/>
        <dbReference type="EC" id="2.1.1.80"/>
    </reaction>
</comment>
<dbReference type="AlphaFoldDB" id="D2R9I3"/>
<keyword evidence="4 7" id="KW-0808">Transferase</keyword>
<dbReference type="EMBL" id="CP001848">
    <property type="protein sequence ID" value="ADB17733.1"/>
    <property type="molecule type" value="Genomic_DNA"/>
</dbReference>
<dbReference type="SUPFAM" id="SSF53335">
    <property type="entry name" value="S-adenosyl-L-methionine-dependent methyltransferases"/>
    <property type="match status" value="1"/>
</dbReference>
<proteinExistence type="predicted"/>
<gene>
    <name evidence="7" type="ordered locus">Psta_3069</name>
</gene>
<dbReference type="Proteomes" id="UP000001887">
    <property type="component" value="Chromosome"/>
</dbReference>
<dbReference type="EC" id="2.1.1.80" evidence="2"/>
<dbReference type="STRING" id="530564.Psta_3069"/>
<dbReference type="InterPro" id="IPR000780">
    <property type="entry name" value="CheR_MeTrfase"/>
</dbReference>
<sequence length="287" mass="32391">MSSAATLSPATSLDSDSFGFVCNLVRTKSAIEIEPSKAYLVESRLAPIARERGLASLRELVAEMRRPGKQDLSRQVVEAMTTNETSFFRDIHPFEALKSQLLPELIARRSRERTLTIWSNACSSGQEPYTIAMILREHFPAIAGWNIRIIGSDLSSQILARARSGLFNQTEVNRGLPANLLVKYFQREGVQWRIKDEIRNMVEFSEVNLVETWPSSLPKMDIVFLRNVLIYFSPETKKTILGKVRNVLHTDGYLFLGGAETTMNLDTSFIRNQVGKAVCYVLDTTKK</sequence>
<feature type="domain" description="CheR-type methyltransferase" evidence="6">
    <location>
        <begin position="6"/>
        <end position="261"/>
    </location>
</feature>
<dbReference type="HOGENOM" id="CLU_025854_0_2_0"/>
<dbReference type="GO" id="GO:0032259">
    <property type="term" value="P:methylation"/>
    <property type="evidence" value="ECO:0007669"/>
    <property type="project" value="UniProtKB-KW"/>
</dbReference>
<dbReference type="Gene3D" id="3.40.50.150">
    <property type="entry name" value="Vaccinia Virus protein VP39"/>
    <property type="match status" value="1"/>
</dbReference>
<evidence type="ECO:0000313" key="8">
    <source>
        <dbReference type="Proteomes" id="UP000001887"/>
    </source>
</evidence>
<dbReference type="Pfam" id="PF03705">
    <property type="entry name" value="CheR_N"/>
    <property type="match status" value="1"/>
</dbReference>
<evidence type="ECO:0000256" key="3">
    <source>
        <dbReference type="ARBA" id="ARBA00022603"/>
    </source>
</evidence>
<organism evidence="7 8">
    <name type="scientific">Pirellula staleyi (strain ATCC 27377 / DSM 6068 / ICPB 4128)</name>
    <name type="common">Pirella staleyi</name>
    <dbReference type="NCBI Taxonomy" id="530564"/>
    <lineage>
        <taxon>Bacteria</taxon>
        <taxon>Pseudomonadati</taxon>
        <taxon>Planctomycetota</taxon>
        <taxon>Planctomycetia</taxon>
        <taxon>Pirellulales</taxon>
        <taxon>Pirellulaceae</taxon>
        <taxon>Pirellula</taxon>
    </lineage>
</organism>
<dbReference type="Gene3D" id="1.10.155.10">
    <property type="entry name" value="Chemotaxis receptor methyltransferase CheR, N-terminal domain"/>
    <property type="match status" value="1"/>
</dbReference>
<dbReference type="InterPro" id="IPR050903">
    <property type="entry name" value="Bact_Chemotaxis_MeTrfase"/>
</dbReference>
<evidence type="ECO:0000259" key="6">
    <source>
        <dbReference type="PROSITE" id="PS50123"/>
    </source>
</evidence>
<dbReference type="PRINTS" id="PR00996">
    <property type="entry name" value="CHERMTFRASE"/>
</dbReference>
<accession>D2R9I3</accession>
<dbReference type="GO" id="GO:0008983">
    <property type="term" value="F:protein-glutamate O-methyltransferase activity"/>
    <property type="evidence" value="ECO:0007669"/>
    <property type="project" value="UniProtKB-EC"/>
</dbReference>
<evidence type="ECO:0000256" key="1">
    <source>
        <dbReference type="ARBA" id="ARBA00001541"/>
    </source>
</evidence>
<evidence type="ECO:0000256" key="4">
    <source>
        <dbReference type="ARBA" id="ARBA00022679"/>
    </source>
</evidence>
<dbReference type="PANTHER" id="PTHR24422:SF21">
    <property type="entry name" value="CHEMOTAXIS PROTEIN METHYLTRANSFERASE 1"/>
    <property type="match status" value="1"/>
</dbReference>
<keyword evidence="3 7" id="KW-0489">Methyltransferase</keyword>
<keyword evidence="5" id="KW-0949">S-adenosyl-L-methionine</keyword>
<name>D2R9I3_PIRSD</name>
<dbReference type="InterPro" id="IPR022641">
    <property type="entry name" value="CheR_N"/>
</dbReference>